<protein>
    <submittedName>
        <fullName evidence="1">Uncharacterized protein</fullName>
    </submittedName>
</protein>
<organism evidence="1 2">
    <name type="scientific">Algicella marina</name>
    <dbReference type="NCBI Taxonomy" id="2683284"/>
    <lineage>
        <taxon>Bacteria</taxon>
        <taxon>Pseudomonadati</taxon>
        <taxon>Pseudomonadota</taxon>
        <taxon>Alphaproteobacteria</taxon>
        <taxon>Rhodobacterales</taxon>
        <taxon>Paracoccaceae</taxon>
        <taxon>Algicella</taxon>
    </lineage>
</organism>
<name>A0A6P1SWS0_9RHOB</name>
<dbReference type="RefSeq" id="WP_161861454.1">
    <property type="nucleotide sequence ID" value="NZ_CP046620.1"/>
</dbReference>
<dbReference type="AlphaFoldDB" id="A0A6P1SWS0"/>
<gene>
    <name evidence="1" type="ORF">GO499_06570</name>
</gene>
<dbReference type="Proteomes" id="UP000464495">
    <property type="component" value="Chromosome"/>
</dbReference>
<sequence length="68" mass="7590">MAIKSHAFGRVTLTKDDAAKFARQVTYGRAKDVAKTTVERGSAMNEEFQSEGKVTFKLRRRAKKLVAS</sequence>
<evidence type="ECO:0000313" key="2">
    <source>
        <dbReference type="Proteomes" id="UP000464495"/>
    </source>
</evidence>
<dbReference type="KEGG" id="amaq:GO499_06570"/>
<evidence type="ECO:0000313" key="1">
    <source>
        <dbReference type="EMBL" id="QHQ34888.1"/>
    </source>
</evidence>
<reference evidence="1 2" key="1">
    <citation type="submission" date="2019-12" db="EMBL/GenBank/DDBJ databases">
        <title>Complete genome sequence of Algicella marina strain 9Alg 56(T) isolated from the red alga Tichocarpus crinitus.</title>
        <authorList>
            <person name="Kim S.-G."/>
            <person name="Nedashkovskaya O.I."/>
        </authorList>
    </citation>
    <scope>NUCLEOTIDE SEQUENCE [LARGE SCALE GENOMIC DNA]</scope>
    <source>
        <strain evidence="1 2">9Alg 56</strain>
    </source>
</reference>
<proteinExistence type="predicted"/>
<keyword evidence="2" id="KW-1185">Reference proteome</keyword>
<accession>A0A6P1SWS0</accession>
<dbReference type="EMBL" id="CP046620">
    <property type="protein sequence ID" value="QHQ34888.1"/>
    <property type="molecule type" value="Genomic_DNA"/>
</dbReference>